<evidence type="ECO:0000256" key="6">
    <source>
        <dbReference type="ARBA" id="ARBA00022729"/>
    </source>
</evidence>
<evidence type="ECO:0000313" key="11">
    <source>
        <dbReference type="Ensembl" id="ENSNNAP00000010075.1"/>
    </source>
</evidence>
<dbReference type="InterPro" id="IPR002408">
    <property type="entry name" value="Natriuretic_peptide_brain"/>
</dbReference>
<dbReference type="InterPro" id="IPR030480">
    <property type="entry name" value="Natr_peptide_CS"/>
</dbReference>
<feature type="region of interest" description="Disordered" evidence="10">
    <location>
        <begin position="288"/>
        <end position="328"/>
    </location>
</feature>
<dbReference type="PRINTS" id="PR00712">
    <property type="entry name" value="BNATPEPTIDE"/>
</dbReference>
<dbReference type="Proteomes" id="UP000694559">
    <property type="component" value="Unplaced"/>
</dbReference>
<feature type="region of interest" description="Disordered" evidence="10">
    <location>
        <begin position="207"/>
        <end position="248"/>
    </location>
</feature>
<evidence type="ECO:0000256" key="1">
    <source>
        <dbReference type="ARBA" id="ARBA00004613"/>
    </source>
</evidence>
<dbReference type="GO" id="GO:0006182">
    <property type="term" value="P:cGMP biosynthetic process"/>
    <property type="evidence" value="ECO:0007669"/>
    <property type="project" value="TreeGrafter"/>
</dbReference>
<feature type="compositionally biased region" description="Basic and acidic residues" evidence="10">
    <location>
        <begin position="288"/>
        <end position="299"/>
    </location>
</feature>
<keyword evidence="3" id="KW-0840">Vasodilator</keyword>
<keyword evidence="9" id="KW-1015">Disulfide bond</keyword>
<protein>
    <recommendedName>
        <fullName evidence="13">Natriuretic peptide</fullName>
    </recommendedName>
</protein>
<keyword evidence="8" id="KW-0382">Hypotensive agent</keyword>
<evidence type="ECO:0000256" key="10">
    <source>
        <dbReference type="SAM" id="MobiDB-lite"/>
    </source>
</evidence>
<dbReference type="GO" id="GO:0042311">
    <property type="term" value="P:vasodilation"/>
    <property type="evidence" value="ECO:0007669"/>
    <property type="project" value="UniProtKB-KW"/>
</dbReference>
<dbReference type="OrthoDB" id="8911465at2759"/>
<comment type="similarity">
    <text evidence="2">Belongs to the natriuretic peptide family.</text>
</comment>
<dbReference type="GeneTree" id="ENSGT00940000176180"/>
<dbReference type="Ensembl" id="ENSNNAT00000010550.1">
    <property type="protein sequence ID" value="ENSNNAP00000010075.1"/>
    <property type="gene ID" value="ENSNNAG00000006727.1"/>
</dbReference>
<dbReference type="GO" id="GO:0090729">
    <property type="term" value="F:toxin activity"/>
    <property type="evidence" value="ECO:0007669"/>
    <property type="project" value="UniProtKB-KW"/>
</dbReference>
<proteinExistence type="inferred from homology"/>
<dbReference type="AlphaFoldDB" id="A0A8C6X7G1"/>
<accession>A0A8C6X7G1</accession>
<dbReference type="Pfam" id="PF00212">
    <property type="entry name" value="ANP"/>
    <property type="match status" value="3"/>
</dbReference>
<evidence type="ECO:0000256" key="5">
    <source>
        <dbReference type="ARBA" id="ARBA00022656"/>
    </source>
</evidence>
<dbReference type="PANTHER" id="PTHR12167:SF2">
    <property type="entry name" value="C-TYPE NATRIURETIC PEPTIDE"/>
    <property type="match status" value="1"/>
</dbReference>
<keyword evidence="5" id="KW-0800">Toxin</keyword>
<reference evidence="11" key="1">
    <citation type="submission" date="2025-08" db="UniProtKB">
        <authorList>
            <consortium name="Ensembl"/>
        </authorList>
    </citation>
    <scope>IDENTIFICATION</scope>
</reference>
<dbReference type="InterPro" id="IPR000663">
    <property type="entry name" value="Natr_peptide"/>
</dbReference>
<evidence type="ECO:0000256" key="7">
    <source>
        <dbReference type="ARBA" id="ARBA00022858"/>
    </source>
</evidence>
<feature type="compositionally biased region" description="Gly residues" evidence="10">
    <location>
        <begin position="385"/>
        <end position="396"/>
    </location>
</feature>
<keyword evidence="7" id="KW-0838">Vasoactive</keyword>
<evidence type="ECO:0000256" key="8">
    <source>
        <dbReference type="ARBA" id="ARBA00022924"/>
    </source>
</evidence>
<evidence type="ECO:0000256" key="4">
    <source>
        <dbReference type="ARBA" id="ARBA00022525"/>
    </source>
</evidence>
<name>A0A8C6X7G1_NAJNA</name>
<reference evidence="11" key="2">
    <citation type="submission" date="2025-09" db="UniProtKB">
        <authorList>
            <consortium name="Ensembl"/>
        </authorList>
    </citation>
    <scope>IDENTIFICATION</scope>
</reference>
<evidence type="ECO:0000313" key="12">
    <source>
        <dbReference type="Proteomes" id="UP000694559"/>
    </source>
</evidence>
<feature type="compositionally biased region" description="Basic and acidic residues" evidence="10">
    <location>
        <begin position="369"/>
        <end position="379"/>
    </location>
</feature>
<dbReference type="PANTHER" id="PTHR12167">
    <property type="entry name" value="C-TYPE NATRIURETIC PEPTIDE"/>
    <property type="match status" value="1"/>
</dbReference>
<keyword evidence="12" id="KW-1185">Reference proteome</keyword>
<sequence>MPSVRHLQVPYIRRCERIRPDKRARLDERRSCSDSARLGFLRLGSLRLSGPRPRGFFCLFHLLLRSPGKMVGLSRLVGGGLLLVLALLPLALDGKPAPEALHKPPTGLRTSLAALRILEYLRPDSKQSRAARDRMVHPEQQVGGGGDSRPLQDETNKGKGSSCFGQRIDRIGSVSGMGCGRPVRPPPALPTAPAALRILEYLRPDSKRSRAARDRMLHPEQQVGGGGDSRPLQDETNEGKGSSCFGQKIDRIGSMSGMGCGTQGKPPPALPTAPAALRILEYLRPDSKRSRAARDRMLHPEQQVGGGGDSRPLQDETNEGKGSSCFGQKIDRIGSMSGMGCGTQGKPPPALPTAPAALRILEYLRPDSKRSRAARDQMVHPEQQVGGGGSGGSRVI</sequence>
<feature type="region of interest" description="Disordered" evidence="10">
    <location>
        <begin position="125"/>
        <end position="166"/>
    </location>
</feature>
<dbReference type="SMART" id="SM00183">
    <property type="entry name" value="NAT_PEP"/>
    <property type="match status" value="3"/>
</dbReference>
<evidence type="ECO:0008006" key="13">
    <source>
        <dbReference type="Google" id="ProtNLM"/>
    </source>
</evidence>
<feature type="region of interest" description="Disordered" evidence="10">
    <location>
        <begin position="369"/>
        <end position="396"/>
    </location>
</feature>
<keyword evidence="4" id="KW-0964">Secreted</keyword>
<evidence type="ECO:0000256" key="2">
    <source>
        <dbReference type="ARBA" id="ARBA00009041"/>
    </source>
</evidence>
<dbReference type="GO" id="GO:0005576">
    <property type="term" value="C:extracellular region"/>
    <property type="evidence" value="ECO:0007669"/>
    <property type="project" value="UniProtKB-SubCell"/>
</dbReference>
<evidence type="ECO:0000256" key="3">
    <source>
        <dbReference type="ARBA" id="ARBA00022429"/>
    </source>
</evidence>
<keyword evidence="6" id="KW-0732">Signal</keyword>
<feature type="compositionally biased region" description="Basic and acidic residues" evidence="10">
    <location>
        <begin position="125"/>
        <end position="137"/>
    </location>
</feature>
<feature type="compositionally biased region" description="Basic and acidic residues" evidence="10">
    <location>
        <begin position="207"/>
        <end position="218"/>
    </location>
</feature>
<dbReference type="GO" id="GO:0007168">
    <property type="term" value="P:receptor guanylyl cyclase signaling pathway"/>
    <property type="evidence" value="ECO:0007669"/>
    <property type="project" value="TreeGrafter"/>
</dbReference>
<dbReference type="GO" id="GO:0005179">
    <property type="term" value="F:hormone activity"/>
    <property type="evidence" value="ECO:0007669"/>
    <property type="project" value="InterPro"/>
</dbReference>
<evidence type="ECO:0000256" key="9">
    <source>
        <dbReference type="ARBA" id="ARBA00023157"/>
    </source>
</evidence>
<comment type="subcellular location">
    <subcellularLocation>
        <location evidence="1">Secreted</location>
    </subcellularLocation>
</comment>
<organism evidence="11 12">
    <name type="scientific">Naja naja</name>
    <name type="common">Indian cobra</name>
    <dbReference type="NCBI Taxonomy" id="35670"/>
    <lineage>
        <taxon>Eukaryota</taxon>
        <taxon>Metazoa</taxon>
        <taxon>Chordata</taxon>
        <taxon>Craniata</taxon>
        <taxon>Vertebrata</taxon>
        <taxon>Euteleostomi</taxon>
        <taxon>Lepidosauria</taxon>
        <taxon>Squamata</taxon>
        <taxon>Bifurcata</taxon>
        <taxon>Unidentata</taxon>
        <taxon>Episquamata</taxon>
        <taxon>Toxicofera</taxon>
        <taxon>Serpentes</taxon>
        <taxon>Colubroidea</taxon>
        <taxon>Elapidae</taxon>
        <taxon>Elapinae</taxon>
        <taxon>Naja</taxon>
    </lineage>
</organism>
<dbReference type="PROSITE" id="PS00263">
    <property type="entry name" value="NATRIURETIC_PEPTIDE"/>
    <property type="match status" value="3"/>
</dbReference>
<dbReference type="GO" id="GO:0008217">
    <property type="term" value="P:regulation of blood pressure"/>
    <property type="evidence" value="ECO:0007669"/>
    <property type="project" value="UniProtKB-KW"/>
</dbReference>